<dbReference type="Gene3D" id="2.40.50.140">
    <property type="entry name" value="Nucleic acid-binding proteins"/>
    <property type="match status" value="1"/>
</dbReference>
<dbReference type="GO" id="GO:0005524">
    <property type="term" value="F:ATP binding"/>
    <property type="evidence" value="ECO:0007669"/>
    <property type="project" value="InterPro"/>
</dbReference>
<evidence type="ECO:0000313" key="9">
    <source>
        <dbReference type="EMBL" id="AWH15427.1"/>
    </source>
</evidence>
<dbReference type="GO" id="GO:0006260">
    <property type="term" value="P:DNA replication"/>
    <property type="evidence" value="ECO:0007669"/>
    <property type="project" value="UniProtKB-KW"/>
</dbReference>
<evidence type="ECO:0000313" key="10">
    <source>
        <dbReference type="Proteomes" id="UP000246930"/>
    </source>
</evidence>
<keyword evidence="4 9" id="KW-0436">Ligase</keyword>
<keyword evidence="7" id="KW-0234">DNA repair</keyword>
<dbReference type="InterPro" id="IPR012340">
    <property type="entry name" value="NA-bd_OB-fold"/>
</dbReference>
<proteinExistence type="inferred from homology"/>
<evidence type="ECO:0000256" key="5">
    <source>
        <dbReference type="ARBA" id="ARBA00022705"/>
    </source>
</evidence>
<dbReference type="PROSITE" id="PS50160">
    <property type="entry name" value="DNA_LIGASE_A3"/>
    <property type="match status" value="1"/>
</dbReference>
<dbReference type="EMBL" id="MH179473">
    <property type="protein sequence ID" value="AWH15427.1"/>
    <property type="molecule type" value="Genomic_DNA"/>
</dbReference>
<comment type="cofactor">
    <cofactor evidence="1">
        <name>a divalent metal cation</name>
        <dbReference type="ChEBI" id="CHEBI:60240"/>
    </cofactor>
</comment>
<dbReference type="GO" id="GO:0003910">
    <property type="term" value="F:DNA ligase (ATP) activity"/>
    <property type="evidence" value="ECO:0007669"/>
    <property type="project" value="InterPro"/>
</dbReference>
<evidence type="ECO:0000256" key="7">
    <source>
        <dbReference type="ARBA" id="ARBA00023204"/>
    </source>
</evidence>
<dbReference type="RefSeq" id="YP_009801241.1">
    <property type="nucleotide sequence ID" value="NC_047966.1"/>
</dbReference>
<dbReference type="InterPro" id="IPR012310">
    <property type="entry name" value="DNA_ligase_ATP-dep_cent"/>
</dbReference>
<evidence type="ECO:0000256" key="1">
    <source>
        <dbReference type="ARBA" id="ARBA00001968"/>
    </source>
</evidence>
<keyword evidence="5" id="KW-0235">DNA replication</keyword>
<dbReference type="PANTHER" id="PTHR47810">
    <property type="entry name" value="DNA LIGASE"/>
    <property type="match status" value="1"/>
</dbReference>
<keyword evidence="10" id="KW-1185">Reference proteome</keyword>
<sequence length="326" mass="37838">MSNLIVMKGARFTVKRLMQWLSEDGKVFVQTKRDEFRLLSTMYRDTQWPQLNTASGGNLEQLELCNTWKRHIAELHRTLDCHQIDMGVMINECFELTRRVLRSKKVHYDLTGGTEYHIKDEKWVKLLDGTKEKQVVFEYKGTLKISFWLYDLPGSYLPFEDRLHHMKWATTRIGNVHLPETHLIGAWGETHDNCLKDIMKLFESAVADGHEGLMVKRFDHKWVPTRTVDWMKLKPSDEKDGRIVGFNPGTPGTEFEGMVGSAIIDFEDGSGCNTSGFSLALRQEFTDNPEKYLGKIAEIHYMQRDAQGGYRHPSLYRIHPDKENLQ</sequence>
<accession>A0A2S1PFU0</accession>
<dbReference type="KEGG" id="vg:54991752"/>
<keyword evidence="6" id="KW-0227">DNA damage</keyword>
<comment type="similarity">
    <text evidence="2">Belongs to the ATP-dependent DNA ligase family.</text>
</comment>
<dbReference type="Gene3D" id="3.30.470.30">
    <property type="entry name" value="DNA ligase/mRNA capping enzyme"/>
    <property type="match status" value="1"/>
</dbReference>
<dbReference type="SUPFAM" id="SSF56091">
    <property type="entry name" value="DNA ligase/mRNA capping enzyme, catalytic domain"/>
    <property type="match status" value="1"/>
</dbReference>
<evidence type="ECO:0000256" key="4">
    <source>
        <dbReference type="ARBA" id="ARBA00022598"/>
    </source>
</evidence>
<reference evidence="9" key="1">
    <citation type="submission" date="2018-03" db="EMBL/GenBank/DDBJ databases">
        <title>Complete genome sequences of new Aeromonas and Pseudomonas phages promising in phage therapy dedicated to aquaculture.</title>
        <authorList>
            <person name="Kolsut J."/>
            <person name="Wojcik E."/>
            <person name="Wojtasik A."/>
            <person name="Dastych J."/>
        </authorList>
    </citation>
    <scope>NUCLEOTIDE SEQUENCE [LARGE SCALE GENOMIC DNA]</scope>
</reference>
<dbReference type="GO" id="GO:0006310">
    <property type="term" value="P:DNA recombination"/>
    <property type="evidence" value="ECO:0007669"/>
    <property type="project" value="InterPro"/>
</dbReference>
<evidence type="ECO:0000256" key="3">
    <source>
        <dbReference type="ARBA" id="ARBA00013308"/>
    </source>
</evidence>
<dbReference type="SUPFAM" id="SSF50249">
    <property type="entry name" value="Nucleic acid-binding proteins"/>
    <property type="match status" value="1"/>
</dbReference>
<dbReference type="PANTHER" id="PTHR47810:SF1">
    <property type="entry name" value="DNA LIGASE B"/>
    <property type="match status" value="1"/>
</dbReference>
<evidence type="ECO:0000256" key="6">
    <source>
        <dbReference type="ARBA" id="ARBA00022763"/>
    </source>
</evidence>
<dbReference type="InterPro" id="IPR050326">
    <property type="entry name" value="NAD_dep_DNA_ligaseB"/>
</dbReference>
<dbReference type="Proteomes" id="UP000246930">
    <property type="component" value="Segment"/>
</dbReference>
<evidence type="ECO:0000259" key="8">
    <source>
        <dbReference type="PROSITE" id="PS50160"/>
    </source>
</evidence>
<dbReference type="GO" id="GO:0006281">
    <property type="term" value="P:DNA repair"/>
    <property type="evidence" value="ECO:0007669"/>
    <property type="project" value="UniProtKB-KW"/>
</dbReference>
<feature type="domain" description="ATP-dependent DNA ligase family profile" evidence="8">
    <location>
        <begin position="197"/>
        <end position="245"/>
    </location>
</feature>
<evidence type="ECO:0000256" key="2">
    <source>
        <dbReference type="ARBA" id="ARBA00007572"/>
    </source>
</evidence>
<dbReference type="GeneID" id="54991752"/>
<protein>
    <recommendedName>
        <fullName evidence="3">DNA ligase</fullName>
    </recommendedName>
</protein>
<name>A0A2S1PFU0_9CAUD</name>
<organism evidence="9 10">
    <name type="scientific">Aeromonas phage 25AhydR2PP</name>
    <dbReference type="NCBI Taxonomy" id="2163976"/>
    <lineage>
        <taxon>Viruses</taxon>
        <taxon>Duplodnaviria</taxon>
        <taxon>Heunggongvirae</taxon>
        <taxon>Uroviricota</taxon>
        <taxon>Caudoviricetes</taxon>
        <taxon>Autographivirales</taxon>
        <taxon>Autonotataviridae</taxon>
        <taxon>Aerosvirus</taxon>
        <taxon>Aerosvirus av25AhydR2PP</taxon>
    </lineage>
</organism>